<dbReference type="Pfam" id="PF02698">
    <property type="entry name" value="DUF218"/>
    <property type="match status" value="1"/>
</dbReference>
<dbReference type="InterPro" id="IPR014729">
    <property type="entry name" value="Rossmann-like_a/b/a_fold"/>
</dbReference>
<dbReference type="Proteomes" id="UP001151071">
    <property type="component" value="Unassembled WGS sequence"/>
</dbReference>
<comment type="caution">
    <text evidence="3">The sequence shown here is derived from an EMBL/GenBank/DDBJ whole genome shotgun (WGS) entry which is preliminary data.</text>
</comment>
<reference evidence="3" key="1">
    <citation type="submission" date="2022-12" db="EMBL/GenBank/DDBJ databases">
        <title>Draft genome sequence of the thermophilic strain Brevibacillus thermoruber HT42, isolated from Los Humeros, Puebla, Mexico, with biotechnological potential.</title>
        <authorList>
            <person name="Lara Sanchez J."/>
            <person name="Solis Palacios R."/>
            <person name="Bustos Baena A.S."/>
            <person name="Ruz Baez A.E."/>
            <person name="Espinosa Luna G."/>
            <person name="Oliart Ros R.M."/>
        </authorList>
    </citation>
    <scope>NUCLEOTIDE SEQUENCE</scope>
    <source>
        <strain evidence="3">HT42</strain>
    </source>
</reference>
<organism evidence="3 4">
    <name type="scientific">Brevibacillus thermoruber</name>
    <dbReference type="NCBI Taxonomy" id="33942"/>
    <lineage>
        <taxon>Bacteria</taxon>
        <taxon>Bacillati</taxon>
        <taxon>Bacillota</taxon>
        <taxon>Bacilli</taxon>
        <taxon>Bacillales</taxon>
        <taxon>Paenibacillaceae</taxon>
        <taxon>Brevibacillus</taxon>
    </lineage>
</organism>
<feature type="domain" description="DUF218" evidence="2">
    <location>
        <begin position="52"/>
        <end position="193"/>
    </location>
</feature>
<keyword evidence="1" id="KW-0812">Transmembrane</keyword>
<dbReference type="RefSeq" id="WP_029097704.1">
    <property type="nucleotide sequence ID" value="NZ_JAPYYP010000007.1"/>
</dbReference>
<name>A0A9X3TPV8_9BACL</name>
<dbReference type="InterPro" id="IPR003848">
    <property type="entry name" value="DUF218"/>
</dbReference>
<evidence type="ECO:0000256" key="1">
    <source>
        <dbReference type="SAM" id="Phobius"/>
    </source>
</evidence>
<dbReference type="InterPro" id="IPR051599">
    <property type="entry name" value="Cell_Envelope_Assoc"/>
</dbReference>
<dbReference type="GO" id="GO:0043164">
    <property type="term" value="P:Gram-negative-bacterium-type cell wall biogenesis"/>
    <property type="evidence" value="ECO:0007669"/>
    <property type="project" value="TreeGrafter"/>
</dbReference>
<keyword evidence="1" id="KW-1133">Transmembrane helix</keyword>
<dbReference type="AlphaFoldDB" id="A0A9X3TPV8"/>
<dbReference type="Gene3D" id="3.40.50.620">
    <property type="entry name" value="HUPs"/>
    <property type="match status" value="1"/>
</dbReference>
<dbReference type="EMBL" id="JAPYYP010000007">
    <property type="protein sequence ID" value="MDA5108300.1"/>
    <property type="molecule type" value="Genomic_DNA"/>
</dbReference>
<gene>
    <name evidence="3" type="ORF">O3V59_07995</name>
</gene>
<feature type="transmembrane region" description="Helical" evidence="1">
    <location>
        <begin position="17"/>
        <end position="37"/>
    </location>
</feature>
<accession>A0A9X3TPV8</accession>
<protein>
    <submittedName>
        <fullName evidence="3">YdcF family protein</fullName>
    </submittedName>
</protein>
<evidence type="ECO:0000313" key="4">
    <source>
        <dbReference type="Proteomes" id="UP001151071"/>
    </source>
</evidence>
<dbReference type="GO" id="GO:0000270">
    <property type="term" value="P:peptidoglycan metabolic process"/>
    <property type="evidence" value="ECO:0007669"/>
    <property type="project" value="TreeGrafter"/>
</dbReference>
<dbReference type="CDD" id="cd06259">
    <property type="entry name" value="YdcF-like"/>
    <property type="match status" value="1"/>
</dbReference>
<keyword evidence="4" id="KW-1185">Reference proteome</keyword>
<sequence length="210" mass="23244">MIPTSTIPTVHPWKKRLLTWSAVCLAAAALWSGYVLWRIDQTSRNAAPQKADAAIVLGAAVWGDQPSPGLRERLDLALRLYKEGYVPTLIVTGGLGDGKGVTEALVMRSYLVEQGVPADRILMESEATNTYENLLFSRQVMQQNGLHSALVVSHDYHLVRAMDMAQALGISAHPVGVKSNVLYRPYHLAREVLAYTKWRLSYLGSQLSMR</sequence>
<dbReference type="PANTHER" id="PTHR30336:SF4">
    <property type="entry name" value="ENVELOPE BIOGENESIS FACTOR ELYC"/>
    <property type="match status" value="1"/>
</dbReference>
<keyword evidence="1" id="KW-0472">Membrane</keyword>
<dbReference type="PANTHER" id="PTHR30336">
    <property type="entry name" value="INNER MEMBRANE PROTEIN, PROBABLE PERMEASE"/>
    <property type="match status" value="1"/>
</dbReference>
<dbReference type="GO" id="GO:0005886">
    <property type="term" value="C:plasma membrane"/>
    <property type="evidence" value="ECO:0007669"/>
    <property type="project" value="TreeGrafter"/>
</dbReference>
<proteinExistence type="predicted"/>
<evidence type="ECO:0000313" key="3">
    <source>
        <dbReference type="EMBL" id="MDA5108300.1"/>
    </source>
</evidence>
<evidence type="ECO:0000259" key="2">
    <source>
        <dbReference type="Pfam" id="PF02698"/>
    </source>
</evidence>